<evidence type="ECO:0000259" key="6">
    <source>
        <dbReference type="PROSITE" id="PS51379"/>
    </source>
</evidence>
<evidence type="ECO:0000313" key="8">
    <source>
        <dbReference type="EMBL" id="VTR38372.1"/>
    </source>
</evidence>
<evidence type="ECO:0000256" key="5">
    <source>
        <dbReference type="ARBA" id="ARBA00023014"/>
    </source>
</evidence>
<dbReference type="SUPFAM" id="SSF54862">
    <property type="entry name" value="4Fe-4S ferredoxins"/>
    <property type="match status" value="1"/>
</dbReference>
<keyword evidence="1" id="KW-0004">4Fe-4S</keyword>
<dbReference type="PROSITE" id="PS51379">
    <property type="entry name" value="4FE4S_FER_2"/>
    <property type="match status" value="3"/>
</dbReference>
<dbReference type="PROSITE" id="PS00198">
    <property type="entry name" value="4FE4S_FER_1"/>
    <property type="match status" value="1"/>
</dbReference>
<dbReference type="GO" id="GO:0051539">
    <property type="term" value="F:4 iron, 4 sulfur cluster binding"/>
    <property type="evidence" value="ECO:0007669"/>
    <property type="project" value="UniProtKB-KW"/>
</dbReference>
<dbReference type="Pfam" id="PF12838">
    <property type="entry name" value="Fer4_7"/>
    <property type="match status" value="2"/>
</dbReference>
<dbReference type="InterPro" id="IPR017900">
    <property type="entry name" value="4Fe4S_Fe_S_CS"/>
</dbReference>
<dbReference type="Proteomes" id="UP000270487">
    <property type="component" value="Chromosome"/>
</dbReference>
<dbReference type="InterPro" id="IPR004496">
    <property type="entry name" value="NapF"/>
</dbReference>
<feature type="domain" description="4Fe-4S ferredoxin-type" evidence="6">
    <location>
        <begin position="48"/>
        <end position="77"/>
    </location>
</feature>
<proteinExistence type="predicted"/>
<evidence type="ECO:0000313" key="9">
    <source>
        <dbReference type="Proteomes" id="UP000270487"/>
    </source>
</evidence>
<dbReference type="EMBL" id="CABEEZ010000096">
    <property type="protein sequence ID" value="VTR38372.1"/>
    <property type="molecule type" value="Genomic_DNA"/>
</dbReference>
<name>A0A0F7HCX6_SERFO</name>
<keyword evidence="2" id="KW-0479">Metal-binding</keyword>
<dbReference type="Gene3D" id="3.30.70.20">
    <property type="match status" value="2"/>
</dbReference>
<evidence type="ECO:0000256" key="2">
    <source>
        <dbReference type="ARBA" id="ARBA00022723"/>
    </source>
</evidence>
<dbReference type="GO" id="GO:0046872">
    <property type="term" value="F:metal ion binding"/>
    <property type="evidence" value="ECO:0007669"/>
    <property type="project" value="UniProtKB-KW"/>
</dbReference>
<dbReference type="AlphaFoldDB" id="A0A0F7HCX6"/>
<gene>
    <name evidence="8" type="ORF">NCTC12965_04216</name>
    <name evidence="7" type="ORF">NCTC13193_02101</name>
</gene>
<reference evidence="7 9" key="1">
    <citation type="submission" date="2018-12" db="EMBL/GenBank/DDBJ databases">
        <authorList>
            <consortium name="Pathogen Informatics"/>
        </authorList>
    </citation>
    <scope>NUCLEOTIDE SEQUENCE [LARGE SCALE GENOMIC DNA]</scope>
    <source>
        <strain evidence="8">NCTC12965</strain>
        <strain evidence="7 9">NCTC13193</strain>
    </source>
</reference>
<dbReference type="InterPro" id="IPR017896">
    <property type="entry name" value="4Fe4S_Fe-S-bd"/>
</dbReference>
<dbReference type="STRING" id="47917.AV650_13225"/>
<feature type="domain" description="4Fe-4S ferredoxin-type" evidence="6">
    <location>
        <begin position="79"/>
        <end position="108"/>
    </location>
</feature>
<evidence type="ECO:0000256" key="4">
    <source>
        <dbReference type="ARBA" id="ARBA00023004"/>
    </source>
</evidence>
<evidence type="ECO:0000313" key="7">
    <source>
        <dbReference type="EMBL" id="VEI67851.1"/>
    </source>
</evidence>
<feature type="domain" description="4Fe-4S ferredoxin-type" evidence="6">
    <location>
        <begin position="150"/>
        <end position="179"/>
    </location>
</feature>
<evidence type="ECO:0000256" key="3">
    <source>
        <dbReference type="ARBA" id="ARBA00022737"/>
    </source>
</evidence>
<accession>A0A0F7HCX6</accession>
<protein>
    <submittedName>
        <fullName evidence="7">Ferredoxin-type protein</fullName>
    </submittedName>
</protein>
<dbReference type="NCBIfam" id="TIGR00402">
    <property type="entry name" value="napF"/>
    <property type="match status" value="1"/>
</dbReference>
<evidence type="ECO:0000256" key="1">
    <source>
        <dbReference type="ARBA" id="ARBA00022485"/>
    </source>
</evidence>
<organism evidence="7 9">
    <name type="scientific">Serratia fonticola</name>
    <dbReference type="NCBI Taxonomy" id="47917"/>
    <lineage>
        <taxon>Bacteria</taxon>
        <taxon>Pseudomonadati</taxon>
        <taxon>Pseudomonadota</taxon>
        <taxon>Gammaproteobacteria</taxon>
        <taxon>Enterobacterales</taxon>
        <taxon>Yersiniaceae</taxon>
        <taxon>Serratia</taxon>
    </lineage>
</organism>
<keyword evidence="4" id="KW-0408">Iron</keyword>
<dbReference type="GeneID" id="30322026"/>
<dbReference type="CDD" id="cd10564">
    <property type="entry name" value="NapF_like"/>
    <property type="match status" value="1"/>
</dbReference>
<keyword evidence="5" id="KW-0411">Iron-sulfur</keyword>
<dbReference type="KEGG" id="sfw:WN53_17755"/>
<keyword evidence="3" id="KW-0677">Repeat</keyword>
<dbReference type="EMBL" id="LR134492">
    <property type="protein sequence ID" value="VEI67851.1"/>
    <property type="molecule type" value="Genomic_DNA"/>
</dbReference>
<dbReference type="RefSeq" id="WP_024484615.1">
    <property type="nucleotide sequence ID" value="NZ_CAMKUH010000004.1"/>
</dbReference>
<sequence length="188" mass="20283">MNNDQQLSAQGNSRRRLLTGWLDRSKALPEQDTPSVTLPAVARPPQALPEALFSALCNGCGGCVSSCPYGLLSLEQSKPVLSIDFTECDVCRKCTTACQTGALRDKMPCDTLLRPQISHSCLGRQDSCRMCTINCPQQALSFQLSENGARQLQCDDTLCNGCGLCKLSCFHGHISLSASGEKSLPEQL</sequence>